<proteinExistence type="predicted"/>
<dbReference type="AlphaFoldDB" id="A0A9W4GRM4"/>
<protein>
    <submittedName>
        <fullName evidence="1">Uncharacterized protein</fullName>
    </submittedName>
</protein>
<reference evidence="1" key="1">
    <citation type="submission" date="2021-05" db="EMBL/GenBank/DDBJ databases">
        <authorList>
            <person name="Arsene-Ploetze F."/>
        </authorList>
    </citation>
    <scope>NUCLEOTIDE SEQUENCE</scope>
    <source>
        <strain evidence="1">DSM 42138</strain>
    </source>
</reference>
<keyword evidence="2" id="KW-1185">Reference proteome</keyword>
<dbReference type="Proteomes" id="UP001152519">
    <property type="component" value="Unassembled WGS sequence"/>
</dbReference>
<name>A0A9W4GRM4_9ACTN</name>
<organism evidence="1 2">
    <name type="scientific">Actinacidiphila cocklensis</name>
    <dbReference type="NCBI Taxonomy" id="887465"/>
    <lineage>
        <taxon>Bacteria</taxon>
        <taxon>Bacillati</taxon>
        <taxon>Actinomycetota</taxon>
        <taxon>Actinomycetes</taxon>
        <taxon>Kitasatosporales</taxon>
        <taxon>Streptomycetaceae</taxon>
        <taxon>Actinacidiphila</taxon>
    </lineage>
</organism>
<sequence length="183" mass="20338">MPILTLDEAKRQLKIPLDDTSDDMEIQAYCDGITAVIEDYKHEAIAQRTVTEDIEHTTRFGRRFRLWSVPVISITSVTAVVGGQTWDVANLRVSPNSGLVRVLAGPPLHCLAEAVYEAGYETIPEHYKRGAAVVLQHNWETRRGVGGKRAGVIGAEETYDPRWSYSIPRKALEWLGAPRPVSG</sequence>
<evidence type="ECO:0000313" key="2">
    <source>
        <dbReference type="Proteomes" id="UP001152519"/>
    </source>
</evidence>
<dbReference type="Gene3D" id="1.10.3230.30">
    <property type="entry name" value="Phage gp6-like head-tail connector protein"/>
    <property type="match status" value="1"/>
</dbReference>
<accession>A0A9W4GRM4</accession>
<dbReference type="EMBL" id="CAJSLV010000046">
    <property type="protein sequence ID" value="CAG6392771.1"/>
    <property type="molecule type" value="Genomic_DNA"/>
</dbReference>
<evidence type="ECO:0000313" key="1">
    <source>
        <dbReference type="EMBL" id="CAG6392771.1"/>
    </source>
</evidence>
<gene>
    <name evidence="1" type="ORF">SCOCK_180148</name>
</gene>
<dbReference type="RefSeq" id="WP_251487709.1">
    <property type="nucleotide sequence ID" value="NZ_CAJSLV010000046.1"/>
</dbReference>
<comment type="caution">
    <text evidence="1">The sequence shown here is derived from an EMBL/GenBank/DDBJ whole genome shotgun (WGS) entry which is preliminary data.</text>
</comment>